<proteinExistence type="inferred from homology"/>
<dbReference type="Proteomes" id="UP000435112">
    <property type="component" value="Unassembled WGS sequence"/>
</dbReference>
<evidence type="ECO:0000256" key="2">
    <source>
        <dbReference type="ARBA" id="ARBA00004123"/>
    </source>
</evidence>
<dbReference type="PANTHER" id="PTHR22930">
    <property type="match status" value="1"/>
</dbReference>
<evidence type="ECO:0000313" key="10">
    <source>
        <dbReference type="Proteomes" id="UP000435112"/>
    </source>
</evidence>
<protein>
    <recommendedName>
        <fullName evidence="8">DDE Tnp4 domain-containing protein</fullName>
    </recommendedName>
</protein>
<dbReference type="GO" id="GO:0016787">
    <property type="term" value="F:hydrolase activity"/>
    <property type="evidence" value="ECO:0007669"/>
    <property type="project" value="UniProtKB-KW"/>
</dbReference>
<keyword evidence="5" id="KW-0479">Metal-binding</keyword>
<evidence type="ECO:0000256" key="7">
    <source>
        <dbReference type="ARBA" id="ARBA00023242"/>
    </source>
</evidence>
<dbReference type="Pfam" id="PF13359">
    <property type="entry name" value="DDE_Tnp_4"/>
    <property type="match status" value="1"/>
</dbReference>
<evidence type="ECO:0000256" key="4">
    <source>
        <dbReference type="ARBA" id="ARBA00022722"/>
    </source>
</evidence>
<dbReference type="AlphaFoldDB" id="A0A6A3JEK8"/>
<gene>
    <name evidence="9" type="ORF">PR002_g21286</name>
</gene>
<dbReference type="InterPro" id="IPR045249">
    <property type="entry name" value="HARBI1-like"/>
</dbReference>
<accession>A0A6A3JEK8</accession>
<evidence type="ECO:0000313" key="9">
    <source>
        <dbReference type="EMBL" id="KAE8989963.1"/>
    </source>
</evidence>
<dbReference type="PANTHER" id="PTHR22930:SF85">
    <property type="entry name" value="GH03217P-RELATED"/>
    <property type="match status" value="1"/>
</dbReference>
<evidence type="ECO:0000256" key="1">
    <source>
        <dbReference type="ARBA" id="ARBA00001968"/>
    </source>
</evidence>
<organism evidence="9 10">
    <name type="scientific">Phytophthora rubi</name>
    <dbReference type="NCBI Taxonomy" id="129364"/>
    <lineage>
        <taxon>Eukaryota</taxon>
        <taxon>Sar</taxon>
        <taxon>Stramenopiles</taxon>
        <taxon>Oomycota</taxon>
        <taxon>Peronosporomycetes</taxon>
        <taxon>Peronosporales</taxon>
        <taxon>Peronosporaceae</taxon>
        <taxon>Phytophthora</taxon>
    </lineage>
</organism>
<dbReference type="OrthoDB" id="88827at2759"/>
<comment type="caution">
    <text evidence="9">The sequence shown here is derived from an EMBL/GenBank/DDBJ whole genome shotgun (WGS) entry which is preliminary data.</text>
</comment>
<dbReference type="GO" id="GO:0005634">
    <property type="term" value="C:nucleus"/>
    <property type="evidence" value="ECO:0007669"/>
    <property type="project" value="UniProtKB-SubCell"/>
</dbReference>
<sequence>MDNRARRRRKRRKQVAAALLAVIPRPRHIQHCRPRLDWDRVVERLLLEGEFERVNRMSPSSFNRLCRAVVPVLRRLEHSWLESQGISMKNKIHLAVRYLAGGAIDDIRRVIGSSHSYAYSITVSVMEAIADAPKLGITFPLSSTQCSLAAAAFQARSEEGVFNGYVAALDGWLCHIKAPSELDAGSVGPRLYFSGHYMHYGINVQACCDAFSRFVFIEATHPGGTNDARAYGESDLAAVIERLGRGLYVVADAAYTATNRLLTPFVALKRTDPDFLKKDSFNFHLSQLRICVEMAFGLLVRKWAIFKRPLELCLKNATLAIKFAAVLHNFVVTERLVSSKDPVHEDLCAFARRHGRSIESVMSYERDNECADEVGVSFTRQGLVDKLSGLNLLRPHQQ</sequence>
<comment type="similarity">
    <text evidence="3">Belongs to the HARBI1 family.</text>
</comment>
<dbReference type="EMBL" id="QXFU01002134">
    <property type="protein sequence ID" value="KAE8989963.1"/>
    <property type="molecule type" value="Genomic_DNA"/>
</dbReference>
<reference evidence="9 10" key="1">
    <citation type="submission" date="2018-09" db="EMBL/GenBank/DDBJ databases">
        <title>Genomic investigation of the strawberry pathogen Phytophthora fragariae indicates pathogenicity is determined by transcriptional variation in three key races.</title>
        <authorList>
            <person name="Adams T.M."/>
            <person name="Armitage A.D."/>
            <person name="Sobczyk M.K."/>
            <person name="Bates H.J."/>
            <person name="Dunwell J.M."/>
            <person name="Nellist C.F."/>
            <person name="Harrison R.J."/>
        </authorList>
    </citation>
    <scope>NUCLEOTIDE SEQUENCE [LARGE SCALE GENOMIC DNA]</scope>
    <source>
        <strain evidence="9 10">SCRP324</strain>
    </source>
</reference>
<keyword evidence="4" id="KW-0540">Nuclease</keyword>
<name>A0A6A3JEK8_9STRA</name>
<feature type="domain" description="DDE Tnp4" evidence="8">
    <location>
        <begin position="169"/>
        <end position="329"/>
    </location>
</feature>
<evidence type="ECO:0000256" key="3">
    <source>
        <dbReference type="ARBA" id="ARBA00006958"/>
    </source>
</evidence>
<evidence type="ECO:0000256" key="5">
    <source>
        <dbReference type="ARBA" id="ARBA00022723"/>
    </source>
</evidence>
<dbReference type="InterPro" id="IPR027806">
    <property type="entry name" value="HARBI1_dom"/>
</dbReference>
<dbReference type="GO" id="GO:0046872">
    <property type="term" value="F:metal ion binding"/>
    <property type="evidence" value="ECO:0007669"/>
    <property type="project" value="UniProtKB-KW"/>
</dbReference>
<keyword evidence="6" id="KW-0378">Hydrolase</keyword>
<dbReference type="GO" id="GO:0004518">
    <property type="term" value="F:nuclease activity"/>
    <property type="evidence" value="ECO:0007669"/>
    <property type="project" value="UniProtKB-KW"/>
</dbReference>
<comment type="cofactor">
    <cofactor evidence="1">
        <name>a divalent metal cation</name>
        <dbReference type="ChEBI" id="CHEBI:60240"/>
    </cofactor>
</comment>
<keyword evidence="7" id="KW-0539">Nucleus</keyword>
<evidence type="ECO:0000256" key="6">
    <source>
        <dbReference type="ARBA" id="ARBA00022801"/>
    </source>
</evidence>
<evidence type="ECO:0000259" key="8">
    <source>
        <dbReference type="Pfam" id="PF13359"/>
    </source>
</evidence>
<comment type="subcellular location">
    <subcellularLocation>
        <location evidence="2">Nucleus</location>
    </subcellularLocation>
</comment>